<protein>
    <submittedName>
        <fullName evidence="1">Uncharacterized protein</fullName>
    </submittedName>
</protein>
<name>A0A2T7PHI2_POMCA</name>
<organism evidence="1 2">
    <name type="scientific">Pomacea canaliculata</name>
    <name type="common">Golden apple snail</name>
    <dbReference type="NCBI Taxonomy" id="400727"/>
    <lineage>
        <taxon>Eukaryota</taxon>
        <taxon>Metazoa</taxon>
        <taxon>Spiralia</taxon>
        <taxon>Lophotrochozoa</taxon>
        <taxon>Mollusca</taxon>
        <taxon>Gastropoda</taxon>
        <taxon>Caenogastropoda</taxon>
        <taxon>Architaenioglossa</taxon>
        <taxon>Ampullarioidea</taxon>
        <taxon>Ampullariidae</taxon>
        <taxon>Pomacea</taxon>
    </lineage>
</organism>
<dbReference type="EMBL" id="PZQS01000004">
    <property type="protein sequence ID" value="PVD32878.1"/>
    <property type="molecule type" value="Genomic_DNA"/>
</dbReference>
<accession>A0A2T7PHI2</accession>
<dbReference type="Proteomes" id="UP000245119">
    <property type="component" value="Linkage Group LG4"/>
</dbReference>
<evidence type="ECO:0000313" key="2">
    <source>
        <dbReference type="Proteomes" id="UP000245119"/>
    </source>
</evidence>
<keyword evidence="2" id="KW-1185">Reference proteome</keyword>
<proteinExistence type="predicted"/>
<comment type="caution">
    <text evidence="1">The sequence shown here is derived from an EMBL/GenBank/DDBJ whole genome shotgun (WGS) entry which is preliminary data.</text>
</comment>
<reference evidence="1 2" key="1">
    <citation type="submission" date="2018-04" db="EMBL/GenBank/DDBJ databases">
        <title>The genome of golden apple snail Pomacea canaliculata provides insight into stress tolerance and invasive adaptation.</title>
        <authorList>
            <person name="Liu C."/>
            <person name="Liu B."/>
            <person name="Ren Y."/>
            <person name="Zhang Y."/>
            <person name="Wang H."/>
            <person name="Li S."/>
            <person name="Jiang F."/>
            <person name="Yin L."/>
            <person name="Zhang G."/>
            <person name="Qian W."/>
            <person name="Fan W."/>
        </authorList>
    </citation>
    <scope>NUCLEOTIDE SEQUENCE [LARGE SCALE GENOMIC DNA]</scope>
    <source>
        <strain evidence="1">SZHN2017</strain>
        <tissue evidence="1">Muscle</tissue>
    </source>
</reference>
<evidence type="ECO:0000313" key="1">
    <source>
        <dbReference type="EMBL" id="PVD32878.1"/>
    </source>
</evidence>
<dbReference type="AlphaFoldDB" id="A0A2T7PHI2"/>
<sequence length="82" mass="9080">MSPPNPGWSREGEGWRMLVSLIAKIKRITVLVGRGGMEKMIEWVVSNSPTHHPHLGLSGGCFTCQGKQQGRGSEENFMEDVE</sequence>
<gene>
    <name evidence="1" type="ORF">C0Q70_08325</name>
</gene>